<dbReference type="OMA" id="PCKFESA"/>
<evidence type="ECO:0000256" key="7">
    <source>
        <dbReference type="ARBA" id="ARBA00022840"/>
    </source>
</evidence>
<reference evidence="9" key="1">
    <citation type="submission" date="2013-04" db="EMBL/GenBank/DDBJ databases">
        <title>The Genome Sequence of Fonticula alba ATCC 38817.</title>
        <authorList>
            <consortium name="The Broad Institute Genomics Platform"/>
            <person name="Russ C."/>
            <person name="Cuomo C."/>
            <person name="Burger G."/>
            <person name="Gray M.W."/>
            <person name="Holland P.W.H."/>
            <person name="King N."/>
            <person name="Lang F.B.F."/>
            <person name="Roger A.J."/>
            <person name="Ruiz-Trillo I."/>
            <person name="Brown M."/>
            <person name="Walker B."/>
            <person name="Young S."/>
            <person name="Zeng Q."/>
            <person name="Gargeya S."/>
            <person name="Fitzgerald M."/>
            <person name="Haas B."/>
            <person name="Abouelleil A."/>
            <person name="Allen A.W."/>
            <person name="Alvarado L."/>
            <person name="Arachchi H.M."/>
            <person name="Berlin A.M."/>
            <person name="Chapman S.B."/>
            <person name="Gainer-Dewar J."/>
            <person name="Goldberg J."/>
            <person name="Griggs A."/>
            <person name="Gujja S."/>
            <person name="Hansen M."/>
            <person name="Howarth C."/>
            <person name="Imamovic A."/>
            <person name="Ireland A."/>
            <person name="Larimer J."/>
            <person name="McCowan C."/>
            <person name="Murphy C."/>
            <person name="Pearson M."/>
            <person name="Poon T.W."/>
            <person name="Priest M."/>
            <person name="Roberts A."/>
            <person name="Saif S."/>
            <person name="Shea T."/>
            <person name="Sisk P."/>
            <person name="Sykes S."/>
            <person name="Wortman J."/>
            <person name="Nusbaum C."/>
            <person name="Birren B."/>
        </authorList>
    </citation>
    <scope>NUCLEOTIDE SEQUENCE [LARGE SCALE GENOMIC DNA]</scope>
    <source>
        <strain evidence="9">ATCC 38817</strain>
    </source>
</reference>
<evidence type="ECO:0000256" key="6">
    <source>
        <dbReference type="ARBA" id="ARBA00022741"/>
    </source>
</evidence>
<dbReference type="AlphaFoldDB" id="A0A058ZAG0"/>
<dbReference type="EC" id="2.7.1.26" evidence="2"/>
<dbReference type="GO" id="GO:0009231">
    <property type="term" value="P:riboflavin biosynthetic process"/>
    <property type="evidence" value="ECO:0007669"/>
    <property type="project" value="InterPro"/>
</dbReference>
<dbReference type="GeneID" id="20526986"/>
<evidence type="ECO:0000256" key="1">
    <source>
        <dbReference type="ARBA" id="ARBA00005201"/>
    </source>
</evidence>
<keyword evidence="5" id="KW-0808">Transferase</keyword>
<dbReference type="GO" id="GO:0009398">
    <property type="term" value="P:FMN biosynthetic process"/>
    <property type="evidence" value="ECO:0007669"/>
    <property type="project" value="UniProtKB-UniPathway"/>
</dbReference>
<dbReference type="RefSeq" id="XP_009494438.1">
    <property type="nucleotide sequence ID" value="XM_009496163.1"/>
</dbReference>
<evidence type="ECO:0000313" key="9">
    <source>
        <dbReference type="EMBL" id="KCV71315.1"/>
    </source>
</evidence>
<evidence type="ECO:0000256" key="5">
    <source>
        <dbReference type="ARBA" id="ARBA00022679"/>
    </source>
</evidence>
<keyword evidence="6" id="KW-0547">Nucleotide-binding</keyword>
<keyword evidence="4" id="KW-0288">FMN</keyword>
<dbReference type="OrthoDB" id="276388at2759"/>
<accession>A0A058ZAG0</accession>
<dbReference type="PANTHER" id="PTHR22749:SF6">
    <property type="entry name" value="RIBOFLAVIN KINASE"/>
    <property type="match status" value="1"/>
</dbReference>
<dbReference type="GO" id="GO:0005524">
    <property type="term" value="F:ATP binding"/>
    <property type="evidence" value="ECO:0007669"/>
    <property type="project" value="UniProtKB-KW"/>
</dbReference>
<sequence>MGSSKIHDNHIPALRSAGAEADTVIEPAQDTSVCAPSGICLLEDPVKGYVPLPGGPVFAQGRIVHGFGRGSSQLGIPTANLPENISNAAAHHLPTGVYFGYALVSRPDSPVEQDSSIPPPPSPSIDDILPKHALPMVMSLGWNPHFADEKKSMEVHILWNFSRTFYGAHLRVAVLGYIRPERKFPSLRALVKSIRRDIEVARRILDPEGITLQKPFPPCKFESADACQDEASDEEPCTDLPVDQLAIDEADRRAFRAVLDDEFFACA</sequence>
<dbReference type="eggNOG" id="KOG3110">
    <property type="taxonomic scope" value="Eukaryota"/>
</dbReference>
<dbReference type="UniPathway" id="UPA00276">
    <property type="reaction ID" value="UER00406"/>
</dbReference>
<evidence type="ECO:0000259" key="8">
    <source>
        <dbReference type="SMART" id="SM00904"/>
    </source>
</evidence>
<dbReference type="Pfam" id="PF01687">
    <property type="entry name" value="Flavokinase"/>
    <property type="match status" value="1"/>
</dbReference>
<dbReference type="InterPro" id="IPR015865">
    <property type="entry name" value="Riboflavin_kinase_bac/euk"/>
</dbReference>
<keyword evidence="7" id="KW-0067">ATP-binding</keyword>
<organism evidence="9">
    <name type="scientific">Fonticula alba</name>
    <name type="common">Slime mold</name>
    <dbReference type="NCBI Taxonomy" id="691883"/>
    <lineage>
        <taxon>Eukaryota</taxon>
        <taxon>Rotosphaerida</taxon>
        <taxon>Fonticulaceae</taxon>
        <taxon>Fonticula</taxon>
    </lineage>
</organism>
<evidence type="ECO:0000313" key="10">
    <source>
        <dbReference type="Proteomes" id="UP000030693"/>
    </source>
</evidence>
<gene>
    <name evidence="9" type="ORF">H696_02261</name>
</gene>
<dbReference type="Proteomes" id="UP000030693">
    <property type="component" value="Unassembled WGS sequence"/>
</dbReference>
<proteinExistence type="predicted"/>
<dbReference type="InterPro" id="IPR023465">
    <property type="entry name" value="Riboflavin_kinase_dom_sf"/>
</dbReference>
<dbReference type="EMBL" id="KB932203">
    <property type="protein sequence ID" value="KCV71315.1"/>
    <property type="molecule type" value="Genomic_DNA"/>
</dbReference>
<dbReference type="Gene3D" id="2.40.30.30">
    <property type="entry name" value="Riboflavin kinase-like"/>
    <property type="match status" value="1"/>
</dbReference>
<keyword evidence="10" id="KW-1185">Reference proteome</keyword>
<evidence type="ECO:0000256" key="4">
    <source>
        <dbReference type="ARBA" id="ARBA00022643"/>
    </source>
</evidence>
<dbReference type="PANTHER" id="PTHR22749">
    <property type="entry name" value="RIBOFLAVIN KINASE/FMN ADENYLYLTRANSFERASE"/>
    <property type="match status" value="1"/>
</dbReference>
<dbReference type="GO" id="GO:0008531">
    <property type="term" value="F:riboflavin kinase activity"/>
    <property type="evidence" value="ECO:0007669"/>
    <property type="project" value="UniProtKB-EC"/>
</dbReference>
<dbReference type="SMART" id="SM00904">
    <property type="entry name" value="Flavokinase"/>
    <property type="match status" value="1"/>
</dbReference>
<dbReference type="InterPro" id="IPR023468">
    <property type="entry name" value="Riboflavin_kinase"/>
</dbReference>
<name>A0A058ZAG0_FONAL</name>
<dbReference type="STRING" id="691883.A0A058ZAG0"/>
<dbReference type="SUPFAM" id="SSF82114">
    <property type="entry name" value="Riboflavin kinase-like"/>
    <property type="match status" value="1"/>
</dbReference>
<dbReference type="GO" id="GO:0005739">
    <property type="term" value="C:mitochondrion"/>
    <property type="evidence" value="ECO:0007669"/>
    <property type="project" value="TreeGrafter"/>
</dbReference>
<feature type="domain" description="Riboflavin kinase" evidence="8">
    <location>
        <begin position="52"/>
        <end position="206"/>
    </location>
</feature>
<evidence type="ECO:0000256" key="3">
    <source>
        <dbReference type="ARBA" id="ARBA00022630"/>
    </source>
</evidence>
<comment type="pathway">
    <text evidence="1">Cofactor biosynthesis; FMN biosynthesis; FMN from riboflavin (ATP route): step 1/1.</text>
</comment>
<protein>
    <recommendedName>
        <fullName evidence="2">riboflavin kinase</fullName>
        <ecNumber evidence="2">2.7.1.26</ecNumber>
    </recommendedName>
</protein>
<keyword evidence="3" id="KW-0285">Flavoprotein</keyword>
<evidence type="ECO:0000256" key="2">
    <source>
        <dbReference type="ARBA" id="ARBA00012105"/>
    </source>
</evidence>